<evidence type="ECO:0000313" key="2">
    <source>
        <dbReference type="Proteomes" id="UP000789920"/>
    </source>
</evidence>
<name>A0ACA9SPD6_9GLOM</name>
<evidence type="ECO:0000313" key="1">
    <source>
        <dbReference type="EMBL" id="CAG8844458.1"/>
    </source>
</evidence>
<comment type="caution">
    <text evidence="1">The sequence shown here is derived from an EMBL/GenBank/DDBJ whole genome shotgun (WGS) entry which is preliminary data.</text>
</comment>
<feature type="non-terminal residue" evidence="1">
    <location>
        <position position="1"/>
    </location>
</feature>
<dbReference type="EMBL" id="CAJVQC010142761">
    <property type="protein sequence ID" value="CAG8844458.1"/>
    <property type="molecule type" value="Genomic_DNA"/>
</dbReference>
<accession>A0ACA9SPD6</accession>
<proteinExistence type="predicted"/>
<protein>
    <submittedName>
        <fullName evidence="1">29335_t:CDS:1</fullName>
    </submittedName>
</protein>
<sequence length="66" mass="7902">FNMARKKKQEKFSEEEEVYAAVKILQEKFDERNSVMYLVKWAGKDQNGNEWEPTWEPYENCGTPLI</sequence>
<keyword evidence="2" id="KW-1185">Reference proteome</keyword>
<feature type="non-terminal residue" evidence="1">
    <location>
        <position position="66"/>
    </location>
</feature>
<dbReference type="Proteomes" id="UP000789920">
    <property type="component" value="Unassembled WGS sequence"/>
</dbReference>
<reference evidence="1" key="1">
    <citation type="submission" date="2021-06" db="EMBL/GenBank/DDBJ databases">
        <authorList>
            <person name="Kallberg Y."/>
            <person name="Tangrot J."/>
            <person name="Rosling A."/>
        </authorList>
    </citation>
    <scope>NUCLEOTIDE SEQUENCE</scope>
    <source>
        <strain evidence="1">MA461A</strain>
    </source>
</reference>
<organism evidence="1 2">
    <name type="scientific">Racocetra persica</name>
    <dbReference type="NCBI Taxonomy" id="160502"/>
    <lineage>
        <taxon>Eukaryota</taxon>
        <taxon>Fungi</taxon>
        <taxon>Fungi incertae sedis</taxon>
        <taxon>Mucoromycota</taxon>
        <taxon>Glomeromycotina</taxon>
        <taxon>Glomeromycetes</taxon>
        <taxon>Diversisporales</taxon>
        <taxon>Gigasporaceae</taxon>
        <taxon>Racocetra</taxon>
    </lineage>
</organism>
<gene>
    <name evidence="1" type="ORF">RPERSI_LOCUS33210</name>
</gene>